<dbReference type="SUPFAM" id="SSF54909">
    <property type="entry name" value="Dimeric alpha+beta barrel"/>
    <property type="match status" value="1"/>
</dbReference>
<dbReference type="InterPro" id="IPR012577">
    <property type="entry name" value="NIPSNAP"/>
</dbReference>
<reference evidence="2 3" key="1">
    <citation type="submission" date="2022-02" db="EMBL/GenBank/DDBJ databases">
        <authorList>
            <person name="Cha I.-T."/>
            <person name="Lee K.-E."/>
            <person name="Park S.-J."/>
        </authorList>
    </citation>
    <scope>NUCLEOTIDE SEQUENCE [LARGE SCALE GENOMIC DNA]</scope>
    <source>
        <strain evidence="2 3">K3R-10</strain>
    </source>
</reference>
<dbReference type="Pfam" id="PF07978">
    <property type="entry name" value="NIPSNAP"/>
    <property type="match status" value="1"/>
</dbReference>
<reference evidence="2 3" key="2">
    <citation type="submission" date="2023-06" db="EMBL/GenBank/DDBJ databases">
        <title>Complete Genome Sequence of Flavobacterium keumense K3R-10.</title>
        <authorList>
            <person name="Jeong H."/>
            <person name="Jhang S.Y."/>
            <person name="Kim J.N."/>
        </authorList>
    </citation>
    <scope>NUCLEOTIDE SEQUENCE [LARGE SCALE GENOMIC DNA]</scope>
    <source>
        <strain evidence="2 3">K3R-10</strain>
    </source>
</reference>
<gene>
    <name evidence="2" type="ORF">MG292_10150</name>
</gene>
<keyword evidence="3" id="KW-1185">Reference proteome</keyword>
<evidence type="ECO:0000313" key="3">
    <source>
        <dbReference type="Proteomes" id="UP001232117"/>
    </source>
</evidence>
<evidence type="ECO:0000313" key="2">
    <source>
        <dbReference type="EMBL" id="WGK94429.1"/>
    </source>
</evidence>
<protein>
    <submittedName>
        <fullName evidence="2">NIPSNAP family protein</fullName>
    </submittedName>
</protein>
<name>A0ABY8N4X4_9FLAO</name>
<feature type="domain" description="NIPSNAP" evidence="1">
    <location>
        <begin position="155"/>
        <end position="258"/>
    </location>
</feature>
<organism evidence="2 3">
    <name type="scientific">Flavobacterium keumense</name>
    <dbReference type="NCBI Taxonomy" id="1306518"/>
    <lineage>
        <taxon>Bacteria</taxon>
        <taxon>Pseudomonadati</taxon>
        <taxon>Bacteroidota</taxon>
        <taxon>Flavobacteriia</taxon>
        <taxon>Flavobacteriales</taxon>
        <taxon>Flavobacteriaceae</taxon>
        <taxon>Flavobacterium</taxon>
    </lineage>
</organism>
<dbReference type="Proteomes" id="UP001232117">
    <property type="component" value="Chromosome"/>
</dbReference>
<accession>A0ABY8N4X4</accession>
<evidence type="ECO:0000259" key="1">
    <source>
        <dbReference type="Pfam" id="PF07978"/>
    </source>
</evidence>
<dbReference type="Gene3D" id="3.30.70.100">
    <property type="match status" value="2"/>
</dbReference>
<dbReference type="RefSeq" id="WP_264532844.1">
    <property type="nucleotide sequence ID" value="NZ_CP092332.1"/>
</dbReference>
<proteinExistence type="predicted"/>
<dbReference type="InterPro" id="IPR011008">
    <property type="entry name" value="Dimeric_a/b-barrel"/>
</dbReference>
<dbReference type="EMBL" id="CP092332">
    <property type="protein sequence ID" value="WGK94429.1"/>
    <property type="molecule type" value="Genomic_DNA"/>
</dbReference>
<sequence>MNSITMKPILYCLTLIAISTISTAQKRELYQIKTYNLQSEAQLTVTENFLKDAYLPALKKIGIKAVGVFKPKTFAADSIKKIVVVIPFASSKQFLQLDEKLAKDQQYLAVGAPYLKAAHNQAPYVRIESTLLQAFTDHPILTLPKVDSPRASRVYELRSYESATEAIYRRKVDMFNAGGEIKLFDRLQFNAVFYGEVLSGGKMPNLMYLTTFANQQSRDEHWKAFVDSPEWKSLIAMDKYKNTISHIDILFLYPTEYSDY</sequence>